<dbReference type="RefSeq" id="WP_054293816.1">
    <property type="nucleotide sequence ID" value="NZ_CP012752.1"/>
</dbReference>
<reference evidence="3 4" key="1">
    <citation type="submission" date="2015-07" db="EMBL/GenBank/DDBJ databases">
        <title>Genome sequencing of Kibdelosporangium phytohabitans.</title>
        <authorList>
            <person name="Qin S."/>
            <person name="Xing K."/>
        </authorList>
    </citation>
    <scope>NUCLEOTIDE SEQUENCE [LARGE SCALE GENOMIC DNA]</scope>
    <source>
        <strain evidence="3 4">KLBMP1111</strain>
    </source>
</reference>
<dbReference type="InterPro" id="IPR012349">
    <property type="entry name" value="Split_barrel_FMN-bd"/>
</dbReference>
<protein>
    <submittedName>
        <fullName evidence="3">Pyridoxamine 5'-phosphate oxidase</fullName>
    </submittedName>
</protein>
<evidence type="ECO:0000256" key="1">
    <source>
        <dbReference type="ARBA" id="ARBA00023002"/>
    </source>
</evidence>
<dbReference type="AlphaFoldDB" id="A0A0N9I7U6"/>
<dbReference type="Proteomes" id="UP000063699">
    <property type="component" value="Chromosome"/>
</dbReference>
<evidence type="ECO:0000313" key="4">
    <source>
        <dbReference type="Proteomes" id="UP000063699"/>
    </source>
</evidence>
<feature type="domain" description="Pyridoxamine 5'-phosphate oxidase N-terminal" evidence="2">
    <location>
        <begin position="12"/>
        <end position="112"/>
    </location>
</feature>
<dbReference type="NCBIfam" id="TIGR03618">
    <property type="entry name" value="Rv1155_F420"/>
    <property type="match status" value="1"/>
</dbReference>
<evidence type="ECO:0000259" key="2">
    <source>
        <dbReference type="Pfam" id="PF01243"/>
    </source>
</evidence>
<dbReference type="GO" id="GO:0005829">
    <property type="term" value="C:cytosol"/>
    <property type="evidence" value="ECO:0007669"/>
    <property type="project" value="TreeGrafter"/>
</dbReference>
<dbReference type="GO" id="GO:0016627">
    <property type="term" value="F:oxidoreductase activity, acting on the CH-CH group of donors"/>
    <property type="evidence" value="ECO:0007669"/>
    <property type="project" value="TreeGrafter"/>
</dbReference>
<dbReference type="InterPro" id="IPR052019">
    <property type="entry name" value="F420H2_bilvrd_red/Heme_oxyg"/>
</dbReference>
<name>A0A0N9I7U6_9PSEU</name>
<dbReference type="SUPFAM" id="SSF50475">
    <property type="entry name" value="FMN-binding split barrel"/>
    <property type="match status" value="1"/>
</dbReference>
<dbReference type="Gene3D" id="2.30.110.10">
    <property type="entry name" value="Electron Transport, Fmn-binding Protein, Chain A"/>
    <property type="match status" value="1"/>
</dbReference>
<keyword evidence="4" id="KW-1185">Reference proteome</keyword>
<evidence type="ECO:0000313" key="3">
    <source>
        <dbReference type="EMBL" id="ALG11920.1"/>
    </source>
</evidence>
<dbReference type="PANTHER" id="PTHR35176:SF2">
    <property type="entry name" value="F420H(2)-DEPENDENT REDUCTASE RV1155"/>
    <property type="match status" value="1"/>
</dbReference>
<dbReference type="GO" id="GO:0070967">
    <property type="term" value="F:coenzyme F420 binding"/>
    <property type="evidence" value="ECO:0007669"/>
    <property type="project" value="TreeGrafter"/>
</dbReference>
<proteinExistence type="predicted"/>
<dbReference type="InterPro" id="IPR019920">
    <property type="entry name" value="F420-binding_dom_put"/>
</dbReference>
<accession>A0A0N9I7U6</accession>
<dbReference type="EMBL" id="CP012752">
    <property type="protein sequence ID" value="ALG11920.1"/>
    <property type="molecule type" value="Genomic_DNA"/>
</dbReference>
<dbReference type="KEGG" id="kphy:AOZ06_38160"/>
<keyword evidence="1" id="KW-0560">Oxidoreductase</keyword>
<dbReference type="Pfam" id="PF01243">
    <property type="entry name" value="PNPOx_N"/>
    <property type="match status" value="1"/>
</dbReference>
<dbReference type="InterPro" id="IPR011576">
    <property type="entry name" value="Pyridox_Oxase_N"/>
</dbReference>
<dbReference type="OrthoDB" id="3293200at2"/>
<dbReference type="STRING" id="860235.AOZ06_38160"/>
<gene>
    <name evidence="3" type="ORF">AOZ06_38160</name>
</gene>
<dbReference type="PANTHER" id="PTHR35176">
    <property type="entry name" value="HEME OXYGENASE HI_0854-RELATED"/>
    <property type="match status" value="1"/>
</dbReference>
<sequence length="155" mass="16686">MSLDLVRELGARDHHLAVLVTLRPDGTPSTSVVNAGVLPHPVTGRDVVAFVARGATAKLANLRANPLVSLVFRAGWEWVAVHGDAELAGPDDDLPGLAGDRLRALLRDIYASAGGRHPDLDVYDDVMVRERRTAVLVEPVRFATNPPGTDHEEHP</sequence>
<organism evidence="3 4">
    <name type="scientific">Kibdelosporangium phytohabitans</name>
    <dbReference type="NCBI Taxonomy" id="860235"/>
    <lineage>
        <taxon>Bacteria</taxon>
        <taxon>Bacillati</taxon>
        <taxon>Actinomycetota</taxon>
        <taxon>Actinomycetes</taxon>
        <taxon>Pseudonocardiales</taxon>
        <taxon>Pseudonocardiaceae</taxon>
        <taxon>Kibdelosporangium</taxon>
    </lineage>
</organism>